<feature type="transmembrane region" description="Helical" evidence="5">
    <location>
        <begin position="58"/>
        <end position="78"/>
    </location>
</feature>
<dbReference type="AlphaFoldDB" id="A0A1L5PJD9"/>
<accession>A0A1L5PJD9</accession>
<dbReference type="Pfam" id="PF01124">
    <property type="entry name" value="MAPEG"/>
    <property type="match status" value="1"/>
</dbReference>
<protein>
    <submittedName>
        <fullName evidence="6">MAPEG family protein</fullName>
    </submittedName>
</protein>
<dbReference type="EMBL" id="CP018743">
    <property type="protein sequence ID" value="APO80026.1"/>
    <property type="molecule type" value="Genomic_DNA"/>
</dbReference>
<evidence type="ECO:0000313" key="6">
    <source>
        <dbReference type="EMBL" id="APO80026.1"/>
    </source>
</evidence>
<keyword evidence="3 5" id="KW-1133">Transmembrane helix</keyword>
<evidence type="ECO:0000256" key="5">
    <source>
        <dbReference type="SAM" id="Phobius"/>
    </source>
</evidence>
<dbReference type="GO" id="GO:0016020">
    <property type="term" value="C:membrane"/>
    <property type="evidence" value="ECO:0007669"/>
    <property type="project" value="UniProtKB-SubCell"/>
</dbReference>
<dbReference type="InterPro" id="IPR001129">
    <property type="entry name" value="Membr-assoc_MAPEG"/>
</dbReference>
<name>A0A1L5PJD9_PSEPU</name>
<gene>
    <name evidence="6" type="ORF">BL240_00335</name>
</gene>
<dbReference type="SUPFAM" id="SSF161084">
    <property type="entry name" value="MAPEG domain-like"/>
    <property type="match status" value="1"/>
</dbReference>
<dbReference type="RefSeq" id="WP_075043678.1">
    <property type="nucleotide sequence ID" value="NZ_CP018743.1"/>
</dbReference>
<dbReference type="Gene3D" id="1.20.120.550">
    <property type="entry name" value="Membrane associated eicosanoid/glutathione metabolism-like domain"/>
    <property type="match status" value="1"/>
</dbReference>
<dbReference type="InterPro" id="IPR023352">
    <property type="entry name" value="MAPEG-like_dom_sf"/>
</dbReference>
<feature type="transmembrane region" description="Helical" evidence="5">
    <location>
        <begin position="12"/>
        <end position="33"/>
    </location>
</feature>
<feature type="transmembrane region" description="Helical" evidence="5">
    <location>
        <begin position="90"/>
        <end position="113"/>
    </location>
</feature>
<comment type="subcellular location">
    <subcellularLocation>
        <location evidence="1">Membrane</location>
    </subcellularLocation>
</comment>
<evidence type="ECO:0000256" key="4">
    <source>
        <dbReference type="ARBA" id="ARBA00023136"/>
    </source>
</evidence>
<sequence length="139" mass="14950">MTNASTIALTGLIAWALTLLVLMELLRGLLVVFKQFPANGFTPDNSNLSPFMQRLARAHANCLEGLPIFGGLLLVALVTRQTAITDPLAIALLAARLVQSLVHLVSLAVPAVFLRFTAFAVQLVIAGYWTFELLSGFVS</sequence>
<keyword evidence="4 5" id="KW-0472">Membrane</keyword>
<evidence type="ECO:0000313" key="7">
    <source>
        <dbReference type="Proteomes" id="UP000185146"/>
    </source>
</evidence>
<dbReference type="Proteomes" id="UP000185146">
    <property type="component" value="Chromosome"/>
</dbReference>
<proteinExistence type="predicted"/>
<reference evidence="6 7" key="1">
    <citation type="submission" date="2016-12" db="EMBL/GenBank/DDBJ databases">
        <title>Draft Genome Sequence of Mercury Resistant Pseudomonas DRA525.</title>
        <authorList>
            <person name="Drace K.M."/>
        </authorList>
    </citation>
    <scope>NUCLEOTIDE SEQUENCE [LARGE SCALE GENOMIC DNA]</scope>
    <source>
        <strain evidence="6 7">DRA525</strain>
    </source>
</reference>
<evidence type="ECO:0000256" key="2">
    <source>
        <dbReference type="ARBA" id="ARBA00022692"/>
    </source>
</evidence>
<keyword evidence="2 5" id="KW-0812">Transmembrane</keyword>
<evidence type="ECO:0000256" key="3">
    <source>
        <dbReference type="ARBA" id="ARBA00022989"/>
    </source>
</evidence>
<feature type="transmembrane region" description="Helical" evidence="5">
    <location>
        <begin position="119"/>
        <end position="138"/>
    </location>
</feature>
<organism evidence="6 7">
    <name type="scientific">Pseudomonas putida</name>
    <name type="common">Arthrobacter siderocapsulatus</name>
    <dbReference type="NCBI Taxonomy" id="303"/>
    <lineage>
        <taxon>Bacteria</taxon>
        <taxon>Pseudomonadati</taxon>
        <taxon>Pseudomonadota</taxon>
        <taxon>Gammaproteobacteria</taxon>
        <taxon>Pseudomonadales</taxon>
        <taxon>Pseudomonadaceae</taxon>
        <taxon>Pseudomonas</taxon>
    </lineage>
</organism>
<evidence type="ECO:0000256" key="1">
    <source>
        <dbReference type="ARBA" id="ARBA00004370"/>
    </source>
</evidence>